<protein>
    <submittedName>
        <fullName evidence="1">DUF1398 family protein</fullName>
    </submittedName>
</protein>
<proteinExistence type="predicted"/>
<keyword evidence="2" id="KW-1185">Reference proteome</keyword>
<sequence length="132" mass="14907">MNIEEVKRISMVSKSERWPYPRTFQALLQAGVISYRTSVANDNIVYMGADSQYDEADSASVSTLEVAEQYQADAVKRGLAHHQQHRTPFSAFLRDMAAAGVQYYEVNMIDRTINYTSGRPGESYVESVPVFE</sequence>
<dbReference type="Pfam" id="PF07166">
    <property type="entry name" value="DUF1398"/>
    <property type="match status" value="1"/>
</dbReference>
<name>A0ABS5CLB4_9BACL</name>
<gene>
    <name evidence="1" type="ORF">I8J30_28650</name>
</gene>
<dbReference type="Gene3D" id="3.30.1810.10">
    <property type="entry name" value="YdfO-like"/>
    <property type="match status" value="1"/>
</dbReference>
<organism evidence="1 2">
    <name type="scientific">Paenibacillus lignilyticus</name>
    <dbReference type="NCBI Taxonomy" id="1172615"/>
    <lineage>
        <taxon>Bacteria</taxon>
        <taxon>Bacillati</taxon>
        <taxon>Bacillota</taxon>
        <taxon>Bacilli</taxon>
        <taxon>Bacillales</taxon>
        <taxon>Paenibacillaceae</taxon>
        <taxon>Paenibacillus</taxon>
    </lineage>
</organism>
<dbReference type="InterPro" id="IPR009833">
    <property type="entry name" value="DUF1398"/>
</dbReference>
<comment type="caution">
    <text evidence="1">The sequence shown here is derived from an EMBL/GenBank/DDBJ whole genome shotgun (WGS) entry which is preliminary data.</text>
</comment>
<dbReference type="RefSeq" id="WP_210663911.1">
    <property type="nucleotide sequence ID" value="NZ_JAGKSP010000021.1"/>
</dbReference>
<dbReference type="InterPro" id="IPR036696">
    <property type="entry name" value="YdfO-like_sf"/>
</dbReference>
<evidence type="ECO:0000313" key="1">
    <source>
        <dbReference type="EMBL" id="MBP3966660.1"/>
    </source>
</evidence>
<dbReference type="SUPFAM" id="SSF160419">
    <property type="entry name" value="YdfO-like"/>
    <property type="match status" value="1"/>
</dbReference>
<dbReference type="EMBL" id="JAGKSP010000021">
    <property type="protein sequence ID" value="MBP3966660.1"/>
    <property type="molecule type" value="Genomic_DNA"/>
</dbReference>
<evidence type="ECO:0000313" key="2">
    <source>
        <dbReference type="Proteomes" id="UP000673394"/>
    </source>
</evidence>
<accession>A0ABS5CLB4</accession>
<reference evidence="1 2" key="1">
    <citation type="submission" date="2021-04" db="EMBL/GenBank/DDBJ databases">
        <title>Paenibacillus sp. DLE-14 whole genome sequence.</title>
        <authorList>
            <person name="Ham Y.J."/>
        </authorList>
    </citation>
    <scope>NUCLEOTIDE SEQUENCE [LARGE SCALE GENOMIC DNA]</scope>
    <source>
        <strain evidence="1 2">DLE-14</strain>
    </source>
</reference>
<dbReference type="Proteomes" id="UP000673394">
    <property type="component" value="Unassembled WGS sequence"/>
</dbReference>